<evidence type="ECO:0000256" key="10">
    <source>
        <dbReference type="PROSITE-ProRule" id="PRU10141"/>
    </source>
</evidence>
<feature type="binding site" evidence="10">
    <location>
        <position position="349"/>
    </location>
    <ligand>
        <name>ATP</name>
        <dbReference type="ChEBI" id="CHEBI:30616"/>
    </ligand>
</feature>
<gene>
    <name evidence="13" type="ORF">F8388_012373</name>
</gene>
<comment type="catalytic activity">
    <reaction evidence="8">
        <text>L-threonyl-[protein] + ATP = O-phospho-L-threonyl-[protein] + ADP + H(+)</text>
        <dbReference type="Rhea" id="RHEA:46608"/>
        <dbReference type="Rhea" id="RHEA-COMP:11060"/>
        <dbReference type="Rhea" id="RHEA-COMP:11605"/>
        <dbReference type="ChEBI" id="CHEBI:15378"/>
        <dbReference type="ChEBI" id="CHEBI:30013"/>
        <dbReference type="ChEBI" id="CHEBI:30616"/>
        <dbReference type="ChEBI" id="CHEBI:61977"/>
        <dbReference type="ChEBI" id="CHEBI:456216"/>
        <dbReference type="EC" id="2.7.11.25"/>
    </reaction>
</comment>
<dbReference type="SUPFAM" id="SSF56112">
    <property type="entry name" value="Protein kinase-like (PK-like)"/>
    <property type="match status" value="1"/>
</dbReference>
<evidence type="ECO:0000256" key="1">
    <source>
        <dbReference type="ARBA" id="ARBA00006529"/>
    </source>
</evidence>
<evidence type="ECO:0000256" key="3">
    <source>
        <dbReference type="ARBA" id="ARBA00022527"/>
    </source>
</evidence>
<dbReference type="PANTHER" id="PTHR48016:SF29">
    <property type="entry name" value="MITOGEN-ACTIVATED PROTEIN KINASE KINASE KINASE 1-RELATED"/>
    <property type="match status" value="1"/>
</dbReference>
<keyword evidence="7 10" id="KW-0067">ATP-binding</keyword>
<keyword evidence="3" id="KW-0723">Serine/threonine-protein kinase</keyword>
<accession>A0A7J6G3B9</accession>
<evidence type="ECO:0000259" key="12">
    <source>
        <dbReference type="PROSITE" id="PS50011"/>
    </source>
</evidence>
<comment type="caution">
    <text evidence="13">The sequence shown here is derived from an EMBL/GenBank/DDBJ whole genome shotgun (WGS) entry which is preliminary data.</text>
</comment>
<comment type="catalytic activity">
    <reaction evidence="9">
        <text>L-seryl-[protein] + ATP = O-phospho-L-seryl-[protein] + ADP + H(+)</text>
        <dbReference type="Rhea" id="RHEA:17989"/>
        <dbReference type="Rhea" id="RHEA-COMP:9863"/>
        <dbReference type="Rhea" id="RHEA-COMP:11604"/>
        <dbReference type="ChEBI" id="CHEBI:15378"/>
        <dbReference type="ChEBI" id="CHEBI:29999"/>
        <dbReference type="ChEBI" id="CHEBI:30616"/>
        <dbReference type="ChEBI" id="CHEBI:83421"/>
        <dbReference type="ChEBI" id="CHEBI:456216"/>
        <dbReference type="EC" id="2.7.11.25"/>
    </reaction>
</comment>
<dbReference type="AlphaFoldDB" id="A0A7J6G3B9"/>
<evidence type="ECO:0000256" key="2">
    <source>
        <dbReference type="ARBA" id="ARBA00012406"/>
    </source>
</evidence>
<evidence type="ECO:0000256" key="11">
    <source>
        <dbReference type="SAM" id="MobiDB-lite"/>
    </source>
</evidence>
<evidence type="ECO:0000256" key="5">
    <source>
        <dbReference type="ARBA" id="ARBA00022741"/>
    </source>
</evidence>
<dbReference type="PANTHER" id="PTHR48016">
    <property type="entry name" value="MAP KINASE KINASE KINASE SSK2-RELATED-RELATED"/>
    <property type="match status" value="1"/>
</dbReference>
<dbReference type="SMART" id="SM00220">
    <property type="entry name" value="S_TKc"/>
    <property type="match status" value="1"/>
</dbReference>
<dbReference type="Gene3D" id="1.10.510.10">
    <property type="entry name" value="Transferase(Phosphotransferase) domain 1"/>
    <property type="match status" value="1"/>
</dbReference>
<dbReference type="EMBL" id="JAATIP010000081">
    <property type="protein sequence ID" value="KAF4377272.1"/>
    <property type="molecule type" value="Genomic_DNA"/>
</dbReference>
<dbReference type="FunFam" id="1.10.510.10:FF:000359">
    <property type="entry name" value="Mitogen-activated protein kinase 1, putative, expressed"/>
    <property type="match status" value="1"/>
</dbReference>
<dbReference type="PROSITE" id="PS50011">
    <property type="entry name" value="PROTEIN_KINASE_DOM"/>
    <property type="match status" value="1"/>
</dbReference>
<dbReference type="InterPro" id="IPR050538">
    <property type="entry name" value="MAP_kinase_kinase_kinase"/>
</dbReference>
<sequence>MQHIPRFFTNRKVNKDMDSKKGSRKPRLERRNAAKHIDYNATSSSSSIESSPSPSLHTRSLDLSEKMSFRVEGTDGEFDRICRSLGLSGPEDFAISLAAWEARKVRSSSDLLPRSKLYPLDSFSDSKREQDEDSGAAIAKLSDRFTDAAIRDVTESTRAHPAESSGCCTADDSFCAGGGTAVVAVGGGIKGVRPPLLKPPPSMRLPEVDLTSSTWDLLRDFAPDDNQDSSRMPVEDYASSDEERTEEEEEQEDKVKQVQTEVVEDRNTDISAGRPAVVSENVPPSETCSFTTSNDDDSSSSTTEPSNISPNGRFKRNISNWLKGELLGRGSFGSVYEGIADDGFFFAVKEVSLLDQGDQGKQSIYQLEQEIALLSQFEHENIVQYHGTDKDDSKLYIFLELVTKGSLQRLYQRYNLRDSQVSAYTRQILLGLKYLHDRNVVHRDIKCANILVDASGSVKLADFGLAKATKFNDVKSTKGTACWMAPEVVNRKNQGYGLPADIWSLGCTVLEMLTQKIPYSDLEWMQALFKIGKGVPPTVPDSLSEEARDFIFKCLQVNPDARLTAAQLLEHPFVKKPLPTSSGSASPYIFAPCVLEISVLHSQIG</sequence>
<dbReference type="GO" id="GO:0005737">
    <property type="term" value="C:cytoplasm"/>
    <property type="evidence" value="ECO:0007669"/>
    <property type="project" value="TreeGrafter"/>
</dbReference>
<feature type="domain" description="Protein kinase" evidence="12">
    <location>
        <begin position="321"/>
        <end position="574"/>
    </location>
</feature>
<keyword evidence="6" id="KW-0418">Kinase</keyword>
<name>A0A7J6G3B9_CANSA</name>
<feature type="compositionally biased region" description="Low complexity" evidence="11">
    <location>
        <begin position="43"/>
        <end position="55"/>
    </location>
</feature>
<feature type="compositionally biased region" description="Acidic residues" evidence="11">
    <location>
        <begin position="238"/>
        <end position="252"/>
    </location>
</feature>
<feature type="compositionally biased region" description="Basic and acidic residues" evidence="11">
    <location>
        <begin position="29"/>
        <end position="38"/>
    </location>
</feature>
<feature type="region of interest" description="Disordered" evidence="11">
    <location>
        <begin position="219"/>
        <end position="314"/>
    </location>
</feature>
<evidence type="ECO:0000313" key="14">
    <source>
        <dbReference type="Proteomes" id="UP000525078"/>
    </source>
</evidence>
<dbReference type="InterPro" id="IPR008271">
    <property type="entry name" value="Ser/Thr_kinase_AS"/>
</dbReference>
<proteinExistence type="inferred from homology"/>
<reference evidence="13 14" key="1">
    <citation type="journal article" date="2020" name="bioRxiv">
        <title>Sequence and annotation of 42 cannabis genomes reveals extensive copy number variation in cannabinoid synthesis and pathogen resistance genes.</title>
        <authorList>
            <person name="Mckernan K.J."/>
            <person name="Helbert Y."/>
            <person name="Kane L.T."/>
            <person name="Ebling H."/>
            <person name="Zhang L."/>
            <person name="Liu B."/>
            <person name="Eaton Z."/>
            <person name="Mclaughlin S."/>
            <person name="Kingan S."/>
            <person name="Baybayan P."/>
            <person name="Concepcion G."/>
            <person name="Jordan M."/>
            <person name="Riva A."/>
            <person name="Barbazuk W."/>
            <person name="Harkins T."/>
        </authorList>
    </citation>
    <scope>NUCLEOTIDE SEQUENCE [LARGE SCALE GENOMIC DNA]</scope>
    <source>
        <strain evidence="14">cv. Jamaican Lion 4</strain>
        <tissue evidence="13">Leaf</tissue>
    </source>
</reference>
<dbReference type="GO" id="GO:1902065">
    <property type="term" value="P:response to L-glutamate"/>
    <property type="evidence" value="ECO:0007669"/>
    <property type="project" value="UniProtKB-ARBA"/>
</dbReference>
<keyword evidence="5 10" id="KW-0547">Nucleotide-binding</keyword>
<dbReference type="PROSITE" id="PS00108">
    <property type="entry name" value="PROTEIN_KINASE_ST"/>
    <property type="match status" value="1"/>
</dbReference>
<dbReference type="GO" id="GO:0004709">
    <property type="term" value="F:MAP kinase kinase kinase activity"/>
    <property type="evidence" value="ECO:0007669"/>
    <property type="project" value="UniProtKB-EC"/>
</dbReference>
<dbReference type="Proteomes" id="UP000525078">
    <property type="component" value="Unassembled WGS sequence"/>
</dbReference>
<dbReference type="InterPro" id="IPR000719">
    <property type="entry name" value="Prot_kinase_dom"/>
</dbReference>
<protein>
    <recommendedName>
        <fullName evidence="2">mitogen-activated protein kinase kinase kinase</fullName>
        <ecNumber evidence="2">2.7.11.25</ecNumber>
    </recommendedName>
</protein>
<dbReference type="EC" id="2.7.11.25" evidence="2"/>
<dbReference type="InterPro" id="IPR011009">
    <property type="entry name" value="Kinase-like_dom_sf"/>
</dbReference>
<dbReference type="PROSITE" id="PS00107">
    <property type="entry name" value="PROTEIN_KINASE_ATP"/>
    <property type="match status" value="1"/>
</dbReference>
<evidence type="ECO:0000256" key="6">
    <source>
        <dbReference type="ARBA" id="ARBA00022777"/>
    </source>
</evidence>
<feature type="compositionally biased region" description="Low complexity" evidence="11">
    <location>
        <begin position="287"/>
        <end position="311"/>
    </location>
</feature>
<dbReference type="GO" id="GO:0005524">
    <property type="term" value="F:ATP binding"/>
    <property type="evidence" value="ECO:0007669"/>
    <property type="project" value="UniProtKB-UniRule"/>
</dbReference>
<comment type="similarity">
    <text evidence="1">Belongs to the protein kinase superfamily. STE Ser/Thr protein kinase family. MAP kinase kinase kinase subfamily.</text>
</comment>
<keyword evidence="4" id="KW-0808">Transferase</keyword>
<organism evidence="13 14">
    <name type="scientific">Cannabis sativa</name>
    <name type="common">Hemp</name>
    <name type="synonym">Marijuana</name>
    <dbReference type="NCBI Taxonomy" id="3483"/>
    <lineage>
        <taxon>Eukaryota</taxon>
        <taxon>Viridiplantae</taxon>
        <taxon>Streptophyta</taxon>
        <taxon>Embryophyta</taxon>
        <taxon>Tracheophyta</taxon>
        <taxon>Spermatophyta</taxon>
        <taxon>Magnoliopsida</taxon>
        <taxon>eudicotyledons</taxon>
        <taxon>Gunneridae</taxon>
        <taxon>Pentapetalae</taxon>
        <taxon>rosids</taxon>
        <taxon>fabids</taxon>
        <taxon>Rosales</taxon>
        <taxon>Cannabaceae</taxon>
        <taxon>Cannabis</taxon>
    </lineage>
</organism>
<evidence type="ECO:0000256" key="8">
    <source>
        <dbReference type="ARBA" id="ARBA00047559"/>
    </source>
</evidence>
<evidence type="ECO:0000256" key="4">
    <source>
        <dbReference type="ARBA" id="ARBA00022679"/>
    </source>
</evidence>
<feature type="region of interest" description="Disordered" evidence="11">
    <location>
        <begin position="1"/>
        <end position="61"/>
    </location>
</feature>
<evidence type="ECO:0000256" key="9">
    <source>
        <dbReference type="ARBA" id="ARBA00048329"/>
    </source>
</evidence>
<evidence type="ECO:0000256" key="7">
    <source>
        <dbReference type="ARBA" id="ARBA00022840"/>
    </source>
</evidence>
<dbReference type="Pfam" id="PF00069">
    <property type="entry name" value="Pkinase"/>
    <property type="match status" value="1"/>
</dbReference>
<evidence type="ECO:0000313" key="13">
    <source>
        <dbReference type="EMBL" id="KAF4377272.1"/>
    </source>
</evidence>
<dbReference type="InterPro" id="IPR017441">
    <property type="entry name" value="Protein_kinase_ATP_BS"/>
</dbReference>